<dbReference type="Proteomes" id="UP000233417">
    <property type="component" value="Unassembled WGS sequence"/>
</dbReference>
<feature type="transmembrane region" description="Helical" evidence="7">
    <location>
        <begin position="364"/>
        <end position="383"/>
    </location>
</feature>
<feature type="transmembrane region" description="Helical" evidence="7">
    <location>
        <begin position="340"/>
        <end position="358"/>
    </location>
</feature>
<keyword evidence="2" id="KW-1003">Cell membrane</keyword>
<dbReference type="InterPro" id="IPR000715">
    <property type="entry name" value="Glycosyl_transferase_4"/>
</dbReference>
<evidence type="ECO:0008006" key="10">
    <source>
        <dbReference type="Google" id="ProtNLM"/>
    </source>
</evidence>
<evidence type="ECO:0000256" key="6">
    <source>
        <dbReference type="ARBA" id="ARBA00023136"/>
    </source>
</evidence>
<comment type="subcellular location">
    <subcellularLocation>
        <location evidence="1">Cell membrane</location>
        <topology evidence="1">Multi-pass membrane protein</topology>
    </subcellularLocation>
</comment>
<evidence type="ECO:0000256" key="7">
    <source>
        <dbReference type="SAM" id="Phobius"/>
    </source>
</evidence>
<feature type="transmembrane region" description="Helical" evidence="7">
    <location>
        <begin position="109"/>
        <end position="125"/>
    </location>
</feature>
<evidence type="ECO:0000313" key="8">
    <source>
        <dbReference type="EMBL" id="PKN02481.1"/>
    </source>
</evidence>
<feature type="transmembrane region" description="Helical" evidence="7">
    <location>
        <begin position="288"/>
        <end position="307"/>
    </location>
</feature>
<dbReference type="Pfam" id="PF00953">
    <property type="entry name" value="Glycos_transf_4"/>
    <property type="match status" value="1"/>
</dbReference>
<feature type="transmembrane region" description="Helical" evidence="7">
    <location>
        <begin position="211"/>
        <end position="228"/>
    </location>
</feature>
<feature type="transmembrane region" description="Helical" evidence="7">
    <location>
        <begin position="179"/>
        <end position="199"/>
    </location>
</feature>
<dbReference type="CDD" id="cd06853">
    <property type="entry name" value="GT_WecA_like"/>
    <property type="match status" value="1"/>
</dbReference>
<proteinExistence type="predicted"/>
<name>A0A2N2F2P0_9BACT</name>
<keyword evidence="4 7" id="KW-0812">Transmembrane</keyword>
<evidence type="ECO:0000256" key="3">
    <source>
        <dbReference type="ARBA" id="ARBA00022679"/>
    </source>
</evidence>
<organism evidence="8 9">
    <name type="scientific">Candidatus Dojkabacteria bacterium HGW-Dojkabacteria-1</name>
    <dbReference type="NCBI Taxonomy" id="2013761"/>
    <lineage>
        <taxon>Bacteria</taxon>
        <taxon>Candidatus Dojkabacteria</taxon>
    </lineage>
</organism>
<keyword evidence="5 7" id="KW-1133">Transmembrane helix</keyword>
<dbReference type="GO" id="GO:0009103">
    <property type="term" value="P:lipopolysaccharide biosynthetic process"/>
    <property type="evidence" value="ECO:0007669"/>
    <property type="project" value="TreeGrafter"/>
</dbReference>
<keyword evidence="3" id="KW-0808">Transferase</keyword>
<dbReference type="EMBL" id="PHAO01000001">
    <property type="protein sequence ID" value="PKN02481.1"/>
    <property type="molecule type" value="Genomic_DNA"/>
</dbReference>
<dbReference type="PANTHER" id="PTHR22926:SF3">
    <property type="entry name" value="UNDECAPRENYL-PHOSPHATE ALPHA-N-ACETYLGLUCOSAMINYL 1-PHOSPHATE TRANSFERASE"/>
    <property type="match status" value="1"/>
</dbReference>
<evidence type="ECO:0000256" key="2">
    <source>
        <dbReference type="ARBA" id="ARBA00022475"/>
    </source>
</evidence>
<dbReference type="PANTHER" id="PTHR22926">
    <property type="entry name" value="PHOSPHO-N-ACETYLMURAMOYL-PENTAPEPTIDE-TRANSFERASE"/>
    <property type="match status" value="1"/>
</dbReference>
<keyword evidence="6 7" id="KW-0472">Membrane</keyword>
<dbReference type="GO" id="GO:0071555">
    <property type="term" value="P:cell wall organization"/>
    <property type="evidence" value="ECO:0007669"/>
    <property type="project" value="TreeGrafter"/>
</dbReference>
<feature type="transmembrane region" description="Helical" evidence="7">
    <location>
        <begin position="234"/>
        <end position="254"/>
    </location>
</feature>
<evidence type="ECO:0000256" key="5">
    <source>
        <dbReference type="ARBA" id="ARBA00022989"/>
    </source>
</evidence>
<evidence type="ECO:0000256" key="1">
    <source>
        <dbReference type="ARBA" id="ARBA00004651"/>
    </source>
</evidence>
<feature type="transmembrane region" description="Helical" evidence="7">
    <location>
        <begin position="31"/>
        <end position="53"/>
    </location>
</feature>
<dbReference type="GO" id="GO:0044038">
    <property type="term" value="P:cell wall macromolecule biosynthetic process"/>
    <property type="evidence" value="ECO:0007669"/>
    <property type="project" value="TreeGrafter"/>
</dbReference>
<dbReference type="GO" id="GO:0016780">
    <property type="term" value="F:phosphotransferase activity, for other substituted phosphate groups"/>
    <property type="evidence" value="ECO:0007669"/>
    <property type="project" value="InterPro"/>
</dbReference>
<reference evidence="8 9" key="1">
    <citation type="journal article" date="2017" name="ISME J.">
        <title>Potential for microbial H2 and metal transformations associated with novel bacteria and archaea in deep terrestrial subsurface sediments.</title>
        <authorList>
            <person name="Hernsdorf A.W."/>
            <person name="Amano Y."/>
            <person name="Miyakawa K."/>
            <person name="Ise K."/>
            <person name="Suzuki Y."/>
            <person name="Anantharaman K."/>
            <person name="Probst A."/>
            <person name="Burstein D."/>
            <person name="Thomas B.C."/>
            <person name="Banfield J.F."/>
        </authorList>
    </citation>
    <scope>NUCLEOTIDE SEQUENCE [LARGE SCALE GENOMIC DNA]</scope>
    <source>
        <strain evidence="8">HGW-Dojkabacteria-1</strain>
    </source>
</reference>
<feature type="transmembrane region" description="Helical" evidence="7">
    <location>
        <begin position="137"/>
        <end position="159"/>
    </location>
</feature>
<feature type="transmembrane region" description="Helical" evidence="7">
    <location>
        <begin position="266"/>
        <end position="282"/>
    </location>
</feature>
<gene>
    <name evidence="8" type="ORF">CVU76_00360</name>
</gene>
<evidence type="ECO:0000313" key="9">
    <source>
        <dbReference type="Proteomes" id="UP000233417"/>
    </source>
</evidence>
<protein>
    <recommendedName>
        <fullName evidence="10">Undecaprenyl-phosphate alpha-N-acetylglucosaminyl 1-phosphate transferase</fullName>
    </recommendedName>
</protein>
<comment type="caution">
    <text evidence="8">The sequence shown here is derived from an EMBL/GenBank/DDBJ whole genome shotgun (WGS) entry which is preliminary data.</text>
</comment>
<accession>A0A2N2F2P0</accession>
<dbReference type="GO" id="GO:0005886">
    <property type="term" value="C:plasma membrane"/>
    <property type="evidence" value="ECO:0007669"/>
    <property type="project" value="UniProtKB-SubCell"/>
</dbReference>
<dbReference type="AlphaFoldDB" id="A0A2N2F2P0"/>
<sequence length="402" mass="44705">MDFSIATNFLEKILRINDFATATEYEKYLNYWPIFLIGFLGSLFLTPIFGYFAKKYKITYVPGKGRNGKDFDNPEKAIHDVETPALGGLAITIPILIAIFLLFRLDAMTIPIVLALSILIVGSLLDDVLNLSSKIQLLYQFVAASIIAFSIIDLANISFFSEDLLNLTAYTWSANILSIPISFVFPGDLILIAWILLCINSVKWVGGSPGLVESYSLVIFLLLFIVGVRTFSLFSSSISILIAGGLIPLLYFAYPSPKVMSGSSGKSVYGFLISVLALIAGLKFSATLMLLAIPILDAIYVLAYRAITYKPKNPIELMRINDTSHLHHRLLKLNLSSKQVLLLETSVSLVIGSFAILTTGAYRYFALIFSIAFVLAFIVFIHYRSNRKEEEKKESPESKYSY</sequence>
<feature type="transmembrane region" description="Helical" evidence="7">
    <location>
        <begin position="85"/>
        <end position="103"/>
    </location>
</feature>
<evidence type="ECO:0000256" key="4">
    <source>
        <dbReference type="ARBA" id="ARBA00022692"/>
    </source>
</evidence>